<sequence>MWAPTSRPKPPQPRVHAPLDNANMQPQCHSNEFLQLNHNLDTLITRTSLFQIVLQPIPTILEIITMPSFKTLLTTFALAASIASAHPGHDIAHEAAERREFLSSVKRSSLAHCASKLRARGIEARNIARRSAQVNKARQKRSLKKRDADTVLNTSHNKTSQGFSPCTAPSVLFASINSCVLTPEVTQGPYYVAGEYVRENIIEDQEGLSIVLDYQVIDVETCDPVPDVYLEMWHCNSTGVYSGIVANGNGDSSDDTNIDNTWLRGIQKTDSDGVAQFESIFPGHYTSRATHIHVMVHANATLLANQTLGRDNYASHVGQAFFDQDLISQVETLEPYASNTQELTLNEDDGIMSEETKTDGVDPVMEYTLLGDSINDGLFAWLAFGINSTQSSSVSPAAYYYKEGGVANENSGGGMGGSAPSGAAPGGTPPAKIDE</sequence>
<dbReference type="SUPFAM" id="SSF49482">
    <property type="entry name" value="Aromatic compound dioxygenase"/>
    <property type="match status" value="1"/>
</dbReference>
<dbReference type="GO" id="GO:0008199">
    <property type="term" value="F:ferric iron binding"/>
    <property type="evidence" value="ECO:0007669"/>
    <property type="project" value="InterPro"/>
</dbReference>
<dbReference type="GO" id="GO:0016702">
    <property type="term" value="F:oxidoreductase activity, acting on single donors with incorporation of molecular oxygen, incorporation of two atoms of oxygen"/>
    <property type="evidence" value="ECO:0007669"/>
    <property type="project" value="InterPro"/>
</dbReference>
<dbReference type="GeneID" id="59311310"/>
<dbReference type="Pfam" id="PF00775">
    <property type="entry name" value="Dioxygenase_C"/>
    <property type="match status" value="1"/>
</dbReference>
<dbReference type="Proteomes" id="UP000547976">
    <property type="component" value="Unassembled WGS sequence"/>
</dbReference>
<keyword evidence="3" id="KW-0223">Dioxygenase</keyword>
<keyword evidence="3" id="KW-0560">Oxidoreductase</keyword>
<dbReference type="InterPro" id="IPR015889">
    <property type="entry name" value="Intradiol_dOase_core"/>
</dbReference>
<feature type="region of interest" description="Disordered" evidence="1">
    <location>
        <begin position="405"/>
        <end position="435"/>
    </location>
</feature>
<evidence type="ECO:0000256" key="1">
    <source>
        <dbReference type="SAM" id="MobiDB-lite"/>
    </source>
</evidence>
<reference evidence="3 4" key="1">
    <citation type="submission" date="2020-05" db="EMBL/GenBank/DDBJ databases">
        <title>Identification and distribution of gene clusters putatively required for synthesis of sphingolipid metabolism inhibitors in phylogenetically diverse species of the filamentous fungus Fusarium.</title>
        <authorList>
            <person name="Kim H.-S."/>
            <person name="Busman M."/>
            <person name="Brown D.W."/>
            <person name="Divon H."/>
            <person name="Uhlig S."/>
            <person name="Proctor R.H."/>
        </authorList>
    </citation>
    <scope>NUCLEOTIDE SEQUENCE [LARGE SCALE GENOMIC DNA]</scope>
    <source>
        <strain evidence="3 4">NRRL 66333</strain>
    </source>
</reference>
<organism evidence="3 4">
    <name type="scientific">Gibberella subglutinans</name>
    <name type="common">Fusarium subglutinans</name>
    <dbReference type="NCBI Taxonomy" id="42677"/>
    <lineage>
        <taxon>Eukaryota</taxon>
        <taxon>Fungi</taxon>
        <taxon>Dikarya</taxon>
        <taxon>Ascomycota</taxon>
        <taxon>Pezizomycotina</taxon>
        <taxon>Sordariomycetes</taxon>
        <taxon>Hypocreomycetidae</taxon>
        <taxon>Hypocreales</taxon>
        <taxon>Nectriaceae</taxon>
        <taxon>Fusarium</taxon>
        <taxon>Fusarium fujikuroi species complex</taxon>
    </lineage>
</organism>
<evidence type="ECO:0000313" key="3">
    <source>
        <dbReference type="EMBL" id="KAF5587198.1"/>
    </source>
</evidence>
<dbReference type="Gene3D" id="2.60.130.10">
    <property type="entry name" value="Aromatic compound dioxygenase"/>
    <property type="match status" value="1"/>
</dbReference>
<accession>A0A8H5P3X1</accession>
<dbReference type="OrthoDB" id="121380at2759"/>
<dbReference type="PANTHER" id="PTHR34315">
    <property type="match status" value="1"/>
</dbReference>
<protein>
    <submittedName>
        <fullName evidence="3">Protocatechuate 3 4-dioxygenase beta subunit</fullName>
    </submittedName>
</protein>
<dbReference type="PANTHER" id="PTHR34315:SF1">
    <property type="entry name" value="INTRADIOL RING-CLEAVAGE DIOXYGENASES DOMAIN-CONTAINING PROTEIN-RELATED"/>
    <property type="match status" value="1"/>
</dbReference>
<dbReference type="InterPro" id="IPR000627">
    <property type="entry name" value="Intradiol_dOase_C"/>
</dbReference>
<feature type="region of interest" description="Disordered" evidence="1">
    <location>
        <begin position="1"/>
        <end position="24"/>
    </location>
</feature>
<name>A0A8H5P3X1_GIBSU</name>
<evidence type="ECO:0000313" key="4">
    <source>
        <dbReference type="Proteomes" id="UP000547976"/>
    </source>
</evidence>
<evidence type="ECO:0000259" key="2">
    <source>
        <dbReference type="Pfam" id="PF00775"/>
    </source>
</evidence>
<dbReference type="EMBL" id="JAAOAV010000238">
    <property type="protein sequence ID" value="KAF5587198.1"/>
    <property type="molecule type" value="Genomic_DNA"/>
</dbReference>
<dbReference type="RefSeq" id="XP_036532645.1">
    <property type="nucleotide sequence ID" value="XM_036676592.1"/>
</dbReference>
<dbReference type="CDD" id="cd03457">
    <property type="entry name" value="intradiol_dioxygenase_like"/>
    <property type="match status" value="1"/>
</dbReference>
<feature type="domain" description="Intradiol ring-cleavage dioxygenases" evidence="2">
    <location>
        <begin position="189"/>
        <end position="289"/>
    </location>
</feature>
<gene>
    <name evidence="3" type="ORF">FSUBG_11864</name>
</gene>
<dbReference type="AlphaFoldDB" id="A0A8H5P3X1"/>
<keyword evidence="4" id="KW-1185">Reference proteome</keyword>
<proteinExistence type="predicted"/>
<comment type="caution">
    <text evidence="3">The sequence shown here is derived from an EMBL/GenBank/DDBJ whole genome shotgun (WGS) entry which is preliminary data.</text>
</comment>